<evidence type="ECO:0000256" key="12">
    <source>
        <dbReference type="SAM" id="MobiDB-lite"/>
    </source>
</evidence>
<evidence type="ECO:0000256" key="6">
    <source>
        <dbReference type="ARBA" id="ARBA00022695"/>
    </source>
</evidence>
<evidence type="ECO:0000256" key="1">
    <source>
        <dbReference type="ARBA" id="ARBA00006711"/>
    </source>
</evidence>
<dbReference type="Proteomes" id="UP000676565">
    <property type="component" value="Unassembled WGS sequence"/>
</dbReference>
<keyword evidence="5 11" id="KW-0808">Transferase</keyword>
<dbReference type="GO" id="GO:0000428">
    <property type="term" value="C:DNA-directed RNA polymerase complex"/>
    <property type="evidence" value="ECO:0007669"/>
    <property type="project" value="UniProtKB-KW"/>
</dbReference>
<evidence type="ECO:0000313" key="13">
    <source>
        <dbReference type="EMBL" id="MBP3957551.1"/>
    </source>
</evidence>
<comment type="function">
    <text evidence="11">Promotes RNA polymerase assembly. Latches the N- and C-terminal regions of the beta' subunit thereby facilitating its interaction with the beta and alpha subunits.</text>
</comment>
<proteinExistence type="inferred from homology"/>
<evidence type="ECO:0000256" key="5">
    <source>
        <dbReference type="ARBA" id="ARBA00022679"/>
    </source>
</evidence>
<dbReference type="SUPFAM" id="SSF63562">
    <property type="entry name" value="RPB6/omega subunit-like"/>
    <property type="match status" value="1"/>
</dbReference>
<gene>
    <name evidence="11" type="primary">rpoZ</name>
    <name evidence="13" type="ORF">J8F10_20070</name>
</gene>
<name>A0ABS5BV62_9BACT</name>
<sequence>MLDELKEEGIVNKVGGRFKLSTLIQKRMVALNTGAKPQVDTRGLTDRMAIVIQEILQDKIHLDASGEVQSKNQTVMANLPGAYPGMPGSTPPAPGSTAKPSDE</sequence>
<dbReference type="InterPro" id="IPR006110">
    <property type="entry name" value="Pol_omega/Rpo6/RPB6"/>
</dbReference>
<keyword evidence="7 11" id="KW-0804">Transcription</keyword>
<comment type="subunit">
    <text evidence="11">The RNAP catalytic core consists of 2 alpha, 1 beta, 1 beta' and 1 omega subunit. When a sigma factor is associated with the core the holoenzyme is formed, which can initiate transcription.</text>
</comment>
<evidence type="ECO:0000256" key="7">
    <source>
        <dbReference type="ARBA" id="ARBA00023163"/>
    </source>
</evidence>
<organism evidence="13 14">
    <name type="scientific">Gemmata palustris</name>
    <dbReference type="NCBI Taxonomy" id="2822762"/>
    <lineage>
        <taxon>Bacteria</taxon>
        <taxon>Pseudomonadati</taxon>
        <taxon>Planctomycetota</taxon>
        <taxon>Planctomycetia</taxon>
        <taxon>Gemmatales</taxon>
        <taxon>Gemmataceae</taxon>
        <taxon>Gemmata</taxon>
    </lineage>
</organism>
<dbReference type="HAMAP" id="MF_00366">
    <property type="entry name" value="RNApol_bact_RpoZ"/>
    <property type="match status" value="1"/>
</dbReference>
<dbReference type="EMBL" id="JAGKQQ010000001">
    <property type="protein sequence ID" value="MBP3957551.1"/>
    <property type="molecule type" value="Genomic_DNA"/>
</dbReference>
<keyword evidence="4 11" id="KW-0240">DNA-directed RNA polymerase</keyword>
<evidence type="ECO:0000256" key="2">
    <source>
        <dbReference type="ARBA" id="ARBA00012418"/>
    </source>
</evidence>
<comment type="caution">
    <text evidence="13">The sequence shown here is derived from an EMBL/GenBank/DDBJ whole genome shotgun (WGS) entry which is preliminary data.</text>
</comment>
<evidence type="ECO:0000256" key="8">
    <source>
        <dbReference type="ARBA" id="ARBA00029924"/>
    </source>
</evidence>
<keyword evidence="14" id="KW-1185">Reference proteome</keyword>
<evidence type="ECO:0000256" key="11">
    <source>
        <dbReference type="HAMAP-Rule" id="MF_00366"/>
    </source>
</evidence>
<comment type="catalytic activity">
    <reaction evidence="10 11">
        <text>RNA(n) + a ribonucleoside 5'-triphosphate = RNA(n+1) + diphosphate</text>
        <dbReference type="Rhea" id="RHEA:21248"/>
        <dbReference type="Rhea" id="RHEA-COMP:14527"/>
        <dbReference type="Rhea" id="RHEA-COMP:17342"/>
        <dbReference type="ChEBI" id="CHEBI:33019"/>
        <dbReference type="ChEBI" id="CHEBI:61557"/>
        <dbReference type="ChEBI" id="CHEBI:140395"/>
        <dbReference type="EC" id="2.7.7.6"/>
    </reaction>
</comment>
<evidence type="ECO:0000313" key="14">
    <source>
        <dbReference type="Proteomes" id="UP000676565"/>
    </source>
</evidence>
<dbReference type="InterPro" id="IPR003716">
    <property type="entry name" value="DNA-dir_RNA_pol_omega"/>
</dbReference>
<dbReference type="EC" id="2.7.7.6" evidence="2 11"/>
<dbReference type="Gene3D" id="3.90.940.10">
    <property type="match status" value="1"/>
</dbReference>
<evidence type="ECO:0000256" key="9">
    <source>
        <dbReference type="ARBA" id="ARBA00030998"/>
    </source>
</evidence>
<comment type="similarity">
    <text evidence="1 11">Belongs to the RNA polymerase subunit omega family.</text>
</comment>
<evidence type="ECO:0000256" key="4">
    <source>
        <dbReference type="ARBA" id="ARBA00022478"/>
    </source>
</evidence>
<evidence type="ECO:0000256" key="3">
    <source>
        <dbReference type="ARBA" id="ARBA00013725"/>
    </source>
</evidence>
<dbReference type="Pfam" id="PF01192">
    <property type="entry name" value="RNA_pol_Rpb6"/>
    <property type="match status" value="1"/>
</dbReference>
<feature type="region of interest" description="Disordered" evidence="12">
    <location>
        <begin position="79"/>
        <end position="103"/>
    </location>
</feature>
<reference evidence="13 14" key="1">
    <citation type="submission" date="2021-04" db="EMBL/GenBank/DDBJ databases">
        <authorList>
            <person name="Ivanova A."/>
        </authorList>
    </citation>
    <scope>NUCLEOTIDE SEQUENCE [LARGE SCALE GENOMIC DNA]</scope>
    <source>
        <strain evidence="13 14">G18</strain>
    </source>
</reference>
<evidence type="ECO:0000256" key="10">
    <source>
        <dbReference type="ARBA" id="ARBA00048552"/>
    </source>
</evidence>
<dbReference type="InterPro" id="IPR036161">
    <property type="entry name" value="RPB6/omega-like_sf"/>
</dbReference>
<dbReference type="RefSeq" id="WP_210656721.1">
    <property type="nucleotide sequence ID" value="NZ_JAGKQQ010000001.1"/>
</dbReference>
<keyword evidence="6 11" id="KW-0548">Nucleotidyltransferase</keyword>
<accession>A0ABS5BV62</accession>
<protein>
    <recommendedName>
        <fullName evidence="3 11">DNA-directed RNA polymerase subunit omega</fullName>
        <shortName evidence="11">RNAP omega subunit</shortName>
        <ecNumber evidence="2 11">2.7.7.6</ecNumber>
    </recommendedName>
    <alternativeName>
        <fullName evidence="9 11">RNA polymerase omega subunit</fullName>
    </alternativeName>
    <alternativeName>
        <fullName evidence="8 11">Transcriptase subunit omega</fullName>
    </alternativeName>
</protein>